<keyword evidence="16" id="KW-0594">Phospholipid biosynthesis</keyword>
<dbReference type="GO" id="GO:0005886">
    <property type="term" value="C:plasma membrane"/>
    <property type="evidence" value="ECO:0007669"/>
    <property type="project" value="UniProtKB-SubCell"/>
</dbReference>
<dbReference type="PROSITE" id="PS01315">
    <property type="entry name" value="CDS"/>
    <property type="match status" value="1"/>
</dbReference>
<evidence type="ECO:0000256" key="6">
    <source>
        <dbReference type="ARBA" id="ARBA00012487"/>
    </source>
</evidence>
<dbReference type="AlphaFoldDB" id="A0A7C3KIH5"/>
<evidence type="ECO:0000313" key="20">
    <source>
        <dbReference type="EMBL" id="HFN00669.1"/>
    </source>
</evidence>
<comment type="similarity">
    <text evidence="5 18">Belongs to the CDS family.</text>
</comment>
<dbReference type="GO" id="GO:0016024">
    <property type="term" value="P:CDP-diacylglycerol biosynthetic process"/>
    <property type="evidence" value="ECO:0007669"/>
    <property type="project" value="UniProtKB-UniPathway"/>
</dbReference>
<dbReference type="EC" id="2.7.7.41" evidence="6 18"/>
<evidence type="ECO:0000256" key="10">
    <source>
        <dbReference type="ARBA" id="ARBA00022679"/>
    </source>
</evidence>
<evidence type="ECO:0000256" key="16">
    <source>
        <dbReference type="ARBA" id="ARBA00023209"/>
    </source>
</evidence>
<dbReference type="InterPro" id="IPR000374">
    <property type="entry name" value="PC_trans"/>
</dbReference>
<evidence type="ECO:0000256" key="8">
    <source>
        <dbReference type="ARBA" id="ARBA00022475"/>
    </source>
</evidence>
<evidence type="ECO:0000256" key="9">
    <source>
        <dbReference type="ARBA" id="ARBA00022516"/>
    </source>
</evidence>
<keyword evidence="17" id="KW-1208">Phospholipid metabolism</keyword>
<feature type="transmembrane region" description="Helical" evidence="19">
    <location>
        <begin position="45"/>
        <end position="63"/>
    </location>
</feature>
<feature type="transmembrane region" description="Helical" evidence="19">
    <location>
        <begin position="14"/>
        <end position="33"/>
    </location>
</feature>
<evidence type="ECO:0000256" key="13">
    <source>
        <dbReference type="ARBA" id="ARBA00022989"/>
    </source>
</evidence>
<evidence type="ECO:0000256" key="17">
    <source>
        <dbReference type="ARBA" id="ARBA00023264"/>
    </source>
</evidence>
<evidence type="ECO:0000256" key="19">
    <source>
        <dbReference type="SAM" id="Phobius"/>
    </source>
</evidence>
<evidence type="ECO:0000256" key="18">
    <source>
        <dbReference type="RuleBase" id="RU003938"/>
    </source>
</evidence>
<feature type="transmembrane region" description="Helical" evidence="19">
    <location>
        <begin position="185"/>
        <end position="206"/>
    </location>
</feature>
<evidence type="ECO:0000256" key="2">
    <source>
        <dbReference type="ARBA" id="ARBA00004651"/>
    </source>
</evidence>
<proteinExistence type="inferred from homology"/>
<keyword evidence="8" id="KW-1003">Cell membrane</keyword>
<feature type="transmembrane region" description="Helical" evidence="19">
    <location>
        <begin position="120"/>
        <end position="139"/>
    </location>
</feature>
<evidence type="ECO:0000256" key="15">
    <source>
        <dbReference type="ARBA" id="ARBA00023136"/>
    </source>
</evidence>
<dbReference type="PANTHER" id="PTHR46382:SF1">
    <property type="entry name" value="PHOSPHATIDATE CYTIDYLYLTRANSFERASE"/>
    <property type="match status" value="1"/>
</dbReference>
<comment type="pathway">
    <text evidence="4">Lipid metabolism.</text>
</comment>
<comment type="caution">
    <text evidence="20">The sequence shown here is derived from an EMBL/GenBank/DDBJ whole genome shotgun (WGS) entry which is preliminary data.</text>
</comment>
<comment type="pathway">
    <text evidence="3 18">Phospholipid metabolism; CDP-diacylglycerol biosynthesis; CDP-diacylglycerol from sn-glycerol 3-phosphate: step 3/3.</text>
</comment>
<keyword evidence="15 19" id="KW-0472">Membrane</keyword>
<evidence type="ECO:0000256" key="12">
    <source>
        <dbReference type="ARBA" id="ARBA00022695"/>
    </source>
</evidence>
<dbReference type="PANTHER" id="PTHR46382">
    <property type="entry name" value="PHOSPHATIDATE CYTIDYLYLTRANSFERASE"/>
    <property type="match status" value="1"/>
</dbReference>
<evidence type="ECO:0000256" key="5">
    <source>
        <dbReference type="ARBA" id="ARBA00010185"/>
    </source>
</evidence>
<keyword evidence="10 18" id="KW-0808">Transferase</keyword>
<feature type="transmembrane region" description="Helical" evidence="19">
    <location>
        <begin position="93"/>
        <end position="114"/>
    </location>
</feature>
<evidence type="ECO:0000256" key="14">
    <source>
        <dbReference type="ARBA" id="ARBA00023098"/>
    </source>
</evidence>
<keyword evidence="12 18" id="KW-0548">Nucleotidyltransferase</keyword>
<keyword evidence="9" id="KW-0444">Lipid biosynthesis</keyword>
<gene>
    <name evidence="20" type="ORF">ENR64_23540</name>
</gene>
<comment type="catalytic activity">
    <reaction evidence="1 18">
        <text>a 1,2-diacyl-sn-glycero-3-phosphate + CTP + H(+) = a CDP-1,2-diacyl-sn-glycerol + diphosphate</text>
        <dbReference type="Rhea" id="RHEA:16229"/>
        <dbReference type="ChEBI" id="CHEBI:15378"/>
        <dbReference type="ChEBI" id="CHEBI:33019"/>
        <dbReference type="ChEBI" id="CHEBI:37563"/>
        <dbReference type="ChEBI" id="CHEBI:58332"/>
        <dbReference type="ChEBI" id="CHEBI:58608"/>
        <dbReference type="EC" id="2.7.7.41"/>
    </reaction>
</comment>
<sequence length="249" mass="27736">MVGATRSQSVMHPIFVYISLFLFLGAIGMHYGNRKVDTQTGQKRWLKFLTYIVIVSTVLAGIFLDRFDLVAIFISVVGLGEIIKIITKLSSRWFQLLIIVIYVAITFGFIYFSTSFDRSLLLFIYFQVFTFDGFSQVVGQLLGKQKLLPQISPGKTLEGLVGGTVFCVLSALLARNWVAFSMPKALLLGLTTASLAFVGDILASYLKRRCHVKDYSTLLPGHGGFLDRFDSLMMVGVGYSLLSQLRSLQ</sequence>
<evidence type="ECO:0000256" key="1">
    <source>
        <dbReference type="ARBA" id="ARBA00001698"/>
    </source>
</evidence>
<dbReference type="GO" id="GO:0004605">
    <property type="term" value="F:phosphatidate cytidylyltransferase activity"/>
    <property type="evidence" value="ECO:0007669"/>
    <property type="project" value="UniProtKB-EC"/>
</dbReference>
<keyword evidence="11 18" id="KW-0812">Transmembrane</keyword>
<evidence type="ECO:0000256" key="11">
    <source>
        <dbReference type="ARBA" id="ARBA00022692"/>
    </source>
</evidence>
<evidence type="ECO:0000256" key="3">
    <source>
        <dbReference type="ARBA" id="ARBA00005119"/>
    </source>
</evidence>
<accession>A0A7C3KIH5</accession>
<feature type="transmembrane region" description="Helical" evidence="19">
    <location>
        <begin position="69"/>
        <end position="86"/>
    </location>
</feature>
<dbReference type="EMBL" id="DSRU01000336">
    <property type="protein sequence ID" value="HFN00669.1"/>
    <property type="molecule type" value="Genomic_DNA"/>
</dbReference>
<evidence type="ECO:0000256" key="4">
    <source>
        <dbReference type="ARBA" id="ARBA00005189"/>
    </source>
</evidence>
<protein>
    <recommendedName>
        <fullName evidence="7 18">Phosphatidate cytidylyltransferase</fullName>
        <ecNumber evidence="6 18">2.7.7.41</ecNumber>
    </recommendedName>
</protein>
<evidence type="ECO:0000256" key="7">
    <source>
        <dbReference type="ARBA" id="ARBA00019373"/>
    </source>
</evidence>
<keyword evidence="13 19" id="KW-1133">Transmembrane helix</keyword>
<dbReference type="Pfam" id="PF01148">
    <property type="entry name" value="CTP_transf_1"/>
    <property type="match status" value="1"/>
</dbReference>
<comment type="subcellular location">
    <subcellularLocation>
        <location evidence="2">Cell membrane</location>
        <topology evidence="2">Multi-pass membrane protein</topology>
    </subcellularLocation>
</comment>
<dbReference type="UniPathway" id="UPA00557">
    <property type="reaction ID" value="UER00614"/>
</dbReference>
<keyword evidence="14" id="KW-0443">Lipid metabolism</keyword>
<reference evidence="20" key="1">
    <citation type="journal article" date="2020" name="mSystems">
        <title>Genome- and Community-Level Interaction Insights into Carbon Utilization and Element Cycling Functions of Hydrothermarchaeota in Hydrothermal Sediment.</title>
        <authorList>
            <person name="Zhou Z."/>
            <person name="Liu Y."/>
            <person name="Xu W."/>
            <person name="Pan J."/>
            <person name="Luo Z.H."/>
            <person name="Li M."/>
        </authorList>
    </citation>
    <scope>NUCLEOTIDE SEQUENCE [LARGE SCALE GENOMIC DNA]</scope>
    <source>
        <strain evidence="20">SpSt-418</strain>
    </source>
</reference>
<feature type="transmembrane region" description="Helical" evidence="19">
    <location>
        <begin position="160"/>
        <end position="179"/>
    </location>
</feature>
<name>A0A7C3KIH5_9CYAN</name>
<organism evidence="20">
    <name type="scientific">Oscillatoriales cyanobacterium SpSt-418</name>
    <dbReference type="NCBI Taxonomy" id="2282169"/>
    <lineage>
        <taxon>Bacteria</taxon>
        <taxon>Bacillati</taxon>
        <taxon>Cyanobacteriota</taxon>
        <taxon>Cyanophyceae</taxon>
        <taxon>Oscillatoriophycideae</taxon>
        <taxon>Oscillatoriales</taxon>
    </lineage>
</organism>